<name>A0ABD3P403_9STRA</name>
<comment type="caution">
    <text evidence="1">The sequence shown here is derived from an EMBL/GenBank/DDBJ whole genome shotgun (WGS) entry which is preliminary data.</text>
</comment>
<accession>A0ABD3P403</accession>
<sequence length="62" mass="6931">MKVENSSATISIDVSVELNPNSKNVAPSVRRNSIKFLALEKKSLFSLLQQRNLLDFLINNAN</sequence>
<protein>
    <submittedName>
        <fullName evidence="1">Uncharacterized protein</fullName>
    </submittedName>
</protein>
<dbReference type="Proteomes" id="UP001530400">
    <property type="component" value="Unassembled WGS sequence"/>
</dbReference>
<reference evidence="1 2" key="1">
    <citation type="submission" date="2024-10" db="EMBL/GenBank/DDBJ databases">
        <title>Updated reference genomes for cyclostephanoid diatoms.</title>
        <authorList>
            <person name="Roberts W.R."/>
            <person name="Alverson A.J."/>
        </authorList>
    </citation>
    <scope>NUCLEOTIDE SEQUENCE [LARGE SCALE GENOMIC DNA]</scope>
    <source>
        <strain evidence="1 2">AJA010-31</strain>
    </source>
</reference>
<dbReference type="AlphaFoldDB" id="A0ABD3P403"/>
<proteinExistence type="predicted"/>
<evidence type="ECO:0000313" key="2">
    <source>
        <dbReference type="Proteomes" id="UP001530400"/>
    </source>
</evidence>
<dbReference type="EMBL" id="JALLPJ020000813">
    <property type="protein sequence ID" value="KAL3782279.1"/>
    <property type="molecule type" value="Genomic_DNA"/>
</dbReference>
<keyword evidence="2" id="KW-1185">Reference proteome</keyword>
<gene>
    <name evidence="1" type="ORF">ACHAWO_003613</name>
</gene>
<evidence type="ECO:0000313" key="1">
    <source>
        <dbReference type="EMBL" id="KAL3782279.1"/>
    </source>
</evidence>
<organism evidence="1 2">
    <name type="scientific">Cyclotella atomus</name>
    <dbReference type="NCBI Taxonomy" id="382360"/>
    <lineage>
        <taxon>Eukaryota</taxon>
        <taxon>Sar</taxon>
        <taxon>Stramenopiles</taxon>
        <taxon>Ochrophyta</taxon>
        <taxon>Bacillariophyta</taxon>
        <taxon>Coscinodiscophyceae</taxon>
        <taxon>Thalassiosirophycidae</taxon>
        <taxon>Stephanodiscales</taxon>
        <taxon>Stephanodiscaceae</taxon>
        <taxon>Cyclotella</taxon>
    </lineage>
</organism>